<dbReference type="EMBL" id="GBYX01475204">
    <property type="protein sequence ID" value="JAO06471.1"/>
    <property type="molecule type" value="Transcribed_RNA"/>
</dbReference>
<feature type="non-terminal residue" evidence="2">
    <location>
        <position position="1"/>
    </location>
</feature>
<feature type="compositionally biased region" description="Low complexity" evidence="1">
    <location>
        <begin position="1"/>
        <end position="17"/>
    </location>
</feature>
<sequence>GLLSGLLSLGSGSDLSGNPSPKGNIPSHSSSQQSFTTPQKGGLLSGLLKFRRQKIYHKMYNSSRLKLKGKGKCAAVALDSSRHQAKLIKYNLNREACFLAY</sequence>
<accession>A0A0S7EMR0</accession>
<name>A0A0S7EMR0_9TELE</name>
<gene>
    <name evidence="2" type="primary">PPUP7760</name>
</gene>
<feature type="region of interest" description="Disordered" evidence="1">
    <location>
        <begin position="1"/>
        <end position="42"/>
    </location>
</feature>
<dbReference type="AlphaFoldDB" id="A0A0S7EMR0"/>
<proteinExistence type="predicted"/>
<protein>
    <submittedName>
        <fullName evidence="2">PPUP7760</fullName>
    </submittedName>
</protein>
<evidence type="ECO:0000313" key="2">
    <source>
        <dbReference type="EMBL" id="JAO06471.1"/>
    </source>
</evidence>
<feature type="compositionally biased region" description="Polar residues" evidence="1">
    <location>
        <begin position="18"/>
        <end position="39"/>
    </location>
</feature>
<organism evidence="2">
    <name type="scientific">Poeciliopsis prolifica</name>
    <name type="common">blackstripe livebearer</name>
    <dbReference type="NCBI Taxonomy" id="188132"/>
    <lineage>
        <taxon>Eukaryota</taxon>
        <taxon>Metazoa</taxon>
        <taxon>Chordata</taxon>
        <taxon>Craniata</taxon>
        <taxon>Vertebrata</taxon>
        <taxon>Euteleostomi</taxon>
        <taxon>Actinopterygii</taxon>
        <taxon>Neopterygii</taxon>
        <taxon>Teleostei</taxon>
        <taxon>Neoteleostei</taxon>
        <taxon>Acanthomorphata</taxon>
        <taxon>Ovalentaria</taxon>
        <taxon>Atherinomorphae</taxon>
        <taxon>Cyprinodontiformes</taxon>
        <taxon>Poeciliidae</taxon>
        <taxon>Poeciliinae</taxon>
        <taxon>Poeciliopsis</taxon>
    </lineage>
</organism>
<reference evidence="2" key="1">
    <citation type="submission" date="2014-12" db="EMBL/GenBank/DDBJ databases">
        <title>Parallel Evolution in Life History Adaptation Evident in the Tissue-Specific Poeciliopsis prolifica transcriptome.</title>
        <authorList>
            <person name="Jue N.K."/>
            <person name="Foley R.J."/>
            <person name="Obergfell C."/>
            <person name="Reznick D.N."/>
            <person name="O'Neill R.J."/>
            <person name="O'Neill M.J."/>
        </authorList>
    </citation>
    <scope>NUCLEOTIDE SEQUENCE</scope>
</reference>
<evidence type="ECO:0000256" key="1">
    <source>
        <dbReference type="SAM" id="MobiDB-lite"/>
    </source>
</evidence>